<dbReference type="Pfam" id="PF07593">
    <property type="entry name" value="UnbV_ASPIC"/>
    <property type="match status" value="1"/>
</dbReference>
<evidence type="ECO:0000256" key="1">
    <source>
        <dbReference type="ARBA" id="ARBA00022729"/>
    </source>
</evidence>
<dbReference type="Pfam" id="PF13517">
    <property type="entry name" value="FG-GAP_3"/>
    <property type="match status" value="5"/>
</dbReference>
<dbReference type="InterPro" id="IPR013517">
    <property type="entry name" value="FG-GAP"/>
</dbReference>
<sequence length="1093" mass="122956">MRKVLMLVGLTFLLFSCKNEKQEEPLFRLLKPEQTGVDFQNGIEPTKDLNIFSYLYFYNGGGAGAGDLNNDGLIDLIFTSNLEKSKIYLNRGDLKFEDITQKSGFDTGGGWSNGISIVDINDDGMLDFYISQVGEYQNLHGKNQLFICQKIEDGIPIYQEKGAKYGLDLVGFGTQATFADFDLDGDLDFFQLNHSVHSNGTFGERGNFLNSYHPLSGDRYFENIDGHFVDKTKASAIHSNALGYGLGIATGDIDLDGKPDLYIGNDFHENDYLYINQGGGVFSDQTDQYMSHTSRFSMGVDIADINNDIFPDLVSLDMLPWDYKLIKQADGEDVFYNFNFKLKQGYNFQFSRNALQVNNGNGTFSEVAMMAGIHATDWSWSSLFGDFNNDGLKDLFISNGINKRMNDTDYMNYVSNDAIQEKINNKEFDESDELLTDLLPEVKIPNKFFLNTGNVQFKEINDLVDQNTISFSNGAIQADLDNDGDLDLVTNNINDPVFIYENLNGQNSGLSIGFKGKKGNRNAIGAKAILYTSEGTQYAEKFPVKGFQSSSETPLHFGVKDSVKIDSLVIIWPDNHYSTLTNPQTNQIEVIYKEGLPLFDYQSLKRKSGKDYHFEDIAEQLNLDICHKENQFNEFDREALIPAMHSTAGPAISVADINLDGLDDIFMGSSKWEKARVMIQTSSGTFQQTSQPSLEADSTFEESAAEWADVNGDGQLDLLLASGGNEYYGKTPYLKPRIYLNNGKAQFELKENALPDIFDTQACIKASDVDQDGDLDLFIGGKTVSWKYGEIPRSYLLINDGQANFKDKTPEELKYIGMVHSAEWVDLDQNGSEDLILACQWDGVFAFMNESGEFKKNVLTNKKGWWNTLYPTDLDNDGDLDFLLGNLGENSRISASETEPVRLYVNDIDENGRLDQILTHYMNHEEVIFADKKELEKQMPFIRKKYNLSRDFSNAYFKDVFGRDKIDEAKVYEANYFDNAVLINDGKGNFETKSLPKSTQFGPKASFQKIEGTPSDYLIMGNFFESNIQFGRYDADYGGLLSFDSGTAKHQPLPDLKIYGQVRAIVPIKIKGETHYLIARNDDVLMVLKKTSE</sequence>
<gene>
    <name evidence="3" type="ORF">AFM12_06035</name>
</gene>
<dbReference type="SUPFAM" id="SSF69318">
    <property type="entry name" value="Integrin alpha N-terminal domain"/>
    <property type="match status" value="2"/>
</dbReference>
<evidence type="ECO:0000313" key="4">
    <source>
        <dbReference type="Proteomes" id="UP000050454"/>
    </source>
</evidence>
<dbReference type="STRING" id="1605367.AFM12_06035"/>
<dbReference type="Proteomes" id="UP000050454">
    <property type="component" value="Unassembled WGS sequence"/>
</dbReference>
<evidence type="ECO:0000313" key="3">
    <source>
        <dbReference type="EMBL" id="KPM48220.1"/>
    </source>
</evidence>
<dbReference type="PANTHER" id="PTHR16026:SF0">
    <property type="entry name" value="CARTILAGE ACIDIC PROTEIN 1"/>
    <property type="match status" value="1"/>
</dbReference>
<dbReference type="InterPro" id="IPR028994">
    <property type="entry name" value="Integrin_alpha_N"/>
</dbReference>
<accession>A0A0N8H9S9</accession>
<dbReference type="PROSITE" id="PS51257">
    <property type="entry name" value="PROKAR_LIPOPROTEIN"/>
    <property type="match status" value="1"/>
</dbReference>
<organism evidence="3 4">
    <name type="scientific">Jiulongibacter sediminis</name>
    <dbReference type="NCBI Taxonomy" id="1605367"/>
    <lineage>
        <taxon>Bacteria</taxon>
        <taxon>Pseudomonadati</taxon>
        <taxon>Bacteroidota</taxon>
        <taxon>Cytophagia</taxon>
        <taxon>Cytophagales</taxon>
        <taxon>Leadbetterellaceae</taxon>
        <taxon>Jiulongibacter</taxon>
    </lineage>
</organism>
<dbReference type="InterPro" id="IPR011519">
    <property type="entry name" value="UnbV_ASPIC"/>
</dbReference>
<dbReference type="Gene3D" id="2.130.10.130">
    <property type="entry name" value="Integrin alpha, N-terminal"/>
    <property type="match status" value="3"/>
</dbReference>
<dbReference type="EMBL" id="LGTQ01000006">
    <property type="protein sequence ID" value="KPM48220.1"/>
    <property type="molecule type" value="Genomic_DNA"/>
</dbReference>
<protein>
    <submittedName>
        <fullName evidence="3">Alpha integrin</fullName>
    </submittedName>
</protein>
<dbReference type="InterPro" id="IPR027039">
    <property type="entry name" value="Crtac1"/>
</dbReference>
<dbReference type="RefSeq" id="WP_055145304.1">
    <property type="nucleotide sequence ID" value="NZ_JXSZ01000006.1"/>
</dbReference>
<dbReference type="AlphaFoldDB" id="A0A0N8H9S9"/>
<keyword evidence="4" id="KW-1185">Reference proteome</keyword>
<name>A0A0N8H9S9_9BACT</name>
<dbReference type="GO" id="GO:0007229">
    <property type="term" value="P:integrin-mediated signaling pathway"/>
    <property type="evidence" value="ECO:0007669"/>
    <property type="project" value="UniProtKB-KW"/>
</dbReference>
<evidence type="ECO:0000259" key="2">
    <source>
        <dbReference type="Pfam" id="PF07593"/>
    </source>
</evidence>
<reference evidence="3 4" key="1">
    <citation type="submission" date="2015-07" db="EMBL/GenBank/DDBJ databases">
        <title>The draft genome sequence of Leadbetterella sp. JN14-9.</title>
        <authorList>
            <person name="Liu Y."/>
            <person name="Du J."/>
            <person name="Shao Z."/>
        </authorList>
    </citation>
    <scope>NUCLEOTIDE SEQUENCE [LARGE SCALE GENOMIC DNA]</scope>
    <source>
        <strain evidence="3 4">JN14-9</strain>
    </source>
</reference>
<dbReference type="PATRIC" id="fig|1605367.3.peg.2569"/>
<feature type="domain" description="ASPIC/UnbV" evidence="2">
    <location>
        <begin position="523"/>
        <end position="587"/>
    </location>
</feature>
<keyword evidence="3" id="KW-0401">Integrin</keyword>
<comment type="caution">
    <text evidence="3">The sequence shown here is derived from an EMBL/GenBank/DDBJ whole genome shotgun (WGS) entry which is preliminary data.</text>
</comment>
<dbReference type="OrthoDB" id="9816120at2"/>
<keyword evidence="1" id="KW-0732">Signal</keyword>
<dbReference type="PANTHER" id="PTHR16026">
    <property type="entry name" value="CARTILAGE ACIDIC PROTEIN 1"/>
    <property type="match status" value="1"/>
</dbReference>
<proteinExistence type="predicted"/>